<evidence type="ECO:0000259" key="1">
    <source>
        <dbReference type="Pfam" id="PF05168"/>
    </source>
</evidence>
<dbReference type="InterPro" id="IPR007842">
    <property type="entry name" value="HEPN_dom"/>
</dbReference>
<dbReference type="eggNOG" id="ENOG50320QE">
    <property type="taxonomic scope" value="Bacteria"/>
</dbReference>
<name>Q13ZE2_PARXL</name>
<sequence>MTLPNQNYKEAFVTVDSKIISRLNELIELGKRVLATRRSPTPGFLTGDFVDVQLANQWLTSCLNLLSRVLGENSAHYQRIKEQFPEYPKWANVDQAFGVLLAAKDDYESGSIFSVKTLIEAEVFDEFLGQAEHLLEAGYFQPAAVLAGSVLEDGLRKLCIANDITLPDKAKLDWMNSELAKKGKYSKLMQKRITTIADLRNSAAHGKWDEFEKADVESMLRDVRDFMTKHYD</sequence>
<gene>
    <name evidence="2" type="ORF">Bxe_A2422</name>
</gene>
<proteinExistence type="predicted"/>
<organism evidence="2 3">
    <name type="scientific">Paraburkholderia xenovorans (strain LB400)</name>
    <dbReference type="NCBI Taxonomy" id="266265"/>
    <lineage>
        <taxon>Bacteria</taxon>
        <taxon>Pseudomonadati</taxon>
        <taxon>Pseudomonadota</taxon>
        <taxon>Betaproteobacteria</taxon>
        <taxon>Burkholderiales</taxon>
        <taxon>Burkholderiaceae</taxon>
        <taxon>Paraburkholderia</taxon>
    </lineage>
</organism>
<feature type="domain" description="HEPN" evidence="1">
    <location>
        <begin position="126"/>
        <end position="228"/>
    </location>
</feature>
<dbReference type="KEGG" id="bxe:Bxe_A2422"/>
<dbReference type="AlphaFoldDB" id="Q13ZE2"/>
<reference evidence="2 3" key="1">
    <citation type="journal article" date="2006" name="Proc. Natl. Acad. Sci. U.S.A.">
        <title>Burkholderia xenovorans LB400 harbors a multi-replicon, 9.73-Mbp genome shaped for versatility.</title>
        <authorList>
            <person name="Chain P.S."/>
            <person name="Denef V.J."/>
            <person name="Konstantinidis K.T."/>
            <person name="Vergez L.M."/>
            <person name="Agullo L."/>
            <person name="Reyes V.L."/>
            <person name="Hauser L."/>
            <person name="Cordova M."/>
            <person name="Gomez L."/>
            <person name="Gonzalez M."/>
            <person name="Land M."/>
            <person name="Lao V."/>
            <person name="Larimer F."/>
            <person name="LiPuma J.J."/>
            <person name="Mahenthiralingam E."/>
            <person name="Malfatti S.A."/>
            <person name="Marx C.J."/>
            <person name="Parnell J.J."/>
            <person name="Ramette A."/>
            <person name="Richardson P."/>
            <person name="Seeger M."/>
            <person name="Smith D."/>
            <person name="Spilker T."/>
            <person name="Sul W.J."/>
            <person name="Tsoi T.V."/>
            <person name="Ulrich L.E."/>
            <person name="Zhulin I.B."/>
            <person name="Tiedje J.M."/>
        </authorList>
    </citation>
    <scope>NUCLEOTIDE SEQUENCE [LARGE SCALE GENOMIC DNA]</scope>
    <source>
        <strain evidence="2 3">LB400</strain>
    </source>
</reference>
<keyword evidence="3" id="KW-1185">Reference proteome</keyword>
<dbReference type="Proteomes" id="UP000001817">
    <property type="component" value="Chromosome 1"/>
</dbReference>
<dbReference type="Gene3D" id="1.20.120.330">
    <property type="entry name" value="Nucleotidyltransferases domain 2"/>
    <property type="match status" value="1"/>
</dbReference>
<dbReference type="Pfam" id="PF05168">
    <property type="entry name" value="HEPN"/>
    <property type="match status" value="1"/>
</dbReference>
<dbReference type="EMBL" id="CP000270">
    <property type="protein sequence ID" value="ABE30547.1"/>
    <property type="molecule type" value="Genomic_DNA"/>
</dbReference>
<protein>
    <recommendedName>
        <fullName evidence="1">HEPN domain-containing protein</fullName>
    </recommendedName>
</protein>
<dbReference type="STRING" id="266265.Bxe_A2422"/>
<evidence type="ECO:0000313" key="2">
    <source>
        <dbReference type="EMBL" id="ABE30547.1"/>
    </source>
</evidence>
<accession>Q13ZE2</accession>
<evidence type="ECO:0000313" key="3">
    <source>
        <dbReference type="Proteomes" id="UP000001817"/>
    </source>
</evidence>